<dbReference type="InterPro" id="IPR019974">
    <property type="entry name" value="XPG_CS"/>
</dbReference>
<evidence type="ECO:0000256" key="1">
    <source>
        <dbReference type="ARBA" id="ARBA00004123"/>
    </source>
</evidence>
<reference evidence="6" key="2">
    <citation type="submission" date="2025-08" db="UniProtKB">
        <authorList>
            <consortium name="Ensembl"/>
        </authorList>
    </citation>
    <scope>IDENTIFICATION</scope>
</reference>
<keyword evidence="2" id="KW-0378">Hydrolase</keyword>
<evidence type="ECO:0000256" key="4">
    <source>
        <dbReference type="SAM" id="MobiDB-lite"/>
    </source>
</evidence>
<evidence type="ECO:0000313" key="6">
    <source>
        <dbReference type="Ensembl" id="ENSSSCP00070024492.1"/>
    </source>
</evidence>
<accession>A0A4X1U8M7</accession>
<dbReference type="CDD" id="cd09868">
    <property type="entry name" value="PIN_XPG_RAD2"/>
    <property type="match status" value="1"/>
</dbReference>
<dbReference type="GO" id="GO:0003677">
    <property type="term" value="F:DNA binding"/>
    <property type="evidence" value="ECO:0007669"/>
    <property type="project" value="InterPro"/>
</dbReference>
<dbReference type="PRINTS" id="PR00853">
    <property type="entry name" value="XPGRADSUPER"/>
</dbReference>
<dbReference type="InterPro" id="IPR006084">
    <property type="entry name" value="XPG/Rad2"/>
</dbReference>
<dbReference type="Pfam" id="PF00867">
    <property type="entry name" value="XPG_I"/>
    <property type="match status" value="1"/>
</dbReference>
<evidence type="ECO:0000259" key="5">
    <source>
        <dbReference type="SMART" id="SM00484"/>
    </source>
</evidence>
<comment type="subcellular location">
    <subcellularLocation>
        <location evidence="1">Nucleus</location>
    </subcellularLocation>
</comment>
<dbReference type="GO" id="GO:0016788">
    <property type="term" value="F:hydrolase activity, acting on ester bonds"/>
    <property type="evidence" value="ECO:0007669"/>
    <property type="project" value="InterPro"/>
</dbReference>
<keyword evidence="3" id="KW-0539">Nucleus</keyword>
<organism evidence="6 7">
    <name type="scientific">Sus scrofa</name>
    <name type="common">Pig</name>
    <dbReference type="NCBI Taxonomy" id="9823"/>
    <lineage>
        <taxon>Eukaryota</taxon>
        <taxon>Metazoa</taxon>
        <taxon>Chordata</taxon>
        <taxon>Craniata</taxon>
        <taxon>Vertebrata</taxon>
        <taxon>Euteleostomi</taxon>
        <taxon>Mammalia</taxon>
        <taxon>Eutheria</taxon>
        <taxon>Laurasiatheria</taxon>
        <taxon>Artiodactyla</taxon>
        <taxon>Suina</taxon>
        <taxon>Suidae</taxon>
        <taxon>Sus</taxon>
    </lineage>
</organism>
<keyword evidence="2" id="KW-0540">Nuclease</keyword>
<dbReference type="Ensembl" id="ENSSSCT00070029389.1">
    <property type="protein sequence ID" value="ENSSSCP00070024492.1"/>
    <property type="gene ID" value="ENSSSCG00070014945.1"/>
</dbReference>
<dbReference type="PANTHER" id="PTHR16171">
    <property type="entry name" value="DNA REPAIR PROTEIN COMPLEMENTING XP-G CELLS-RELATED"/>
    <property type="match status" value="1"/>
</dbReference>
<dbReference type="GO" id="GO:0005634">
    <property type="term" value="C:nucleus"/>
    <property type="evidence" value="ECO:0007669"/>
    <property type="project" value="UniProtKB-SubCell"/>
</dbReference>
<dbReference type="GO" id="GO:0004519">
    <property type="term" value="F:endonuclease activity"/>
    <property type="evidence" value="ECO:0007669"/>
    <property type="project" value="UniProtKB-KW"/>
</dbReference>
<dbReference type="Proteomes" id="UP000314985">
    <property type="component" value="Chromosome 11"/>
</dbReference>
<dbReference type="PROSITE" id="PS00842">
    <property type="entry name" value="XPG_2"/>
    <property type="match status" value="1"/>
</dbReference>
<dbReference type="InterPro" id="IPR029060">
    <property type="entry name" value="PIN-like_dom_sf"/>
</dbReference>
<dbReference type="SMART" id="SM00279">
    <property type="entry name" value="HhH2"/>
    <property type="match status" value="1"/>
</dbReference>
<dbReference type="Gene3D" id="1.10.150.20">
    <property type="entry name" value="5' to 3' exonuclease, C-terminal subdomain"/>
    <property type="match status" value="1"/>
</dbReference>
<dbReference type="SUPFAM" id="SSF47807">
    <property type="entry name" value="5' to 3' exonuclease, C-terminal subdomain"/>
    <property type="match status" value="1"/>
</dbReference>
<dbReference type="AlphaFoldDB" id="A0A4X1U8M7"/>
<keyword evidence="2" id="KW-0255">Endonuclease</keyword>
<feature type="compositionally biased region" description="Basic residues" evidence="4">
    <location>
        <begin position="378"/>
        <end position="395"/>
    </location>
</feature>
<protein>
    <recommendedName>
        <fullName evidence="5">XPG-I domain-containing protein</fullName>
    </recommendedName>
</protein>
<reference evidence="6 7" key="1">
    <citation type="submission" date="2017-08" db="EMBL/GenBank/DDBJ databases">
        <title>USMARCv1.0.</title>
        <authorList>
            <person name="Hannum G.I."/>
            <person name="Koren S."/>
            <person name="Schroeder S.G."/>
            <person name="Chin S.C."/>
            <person name="Nonneman D.J."/>
            <person name="Becker S.A."/>
            <person name="Rosen B.D."/>
            <person name="Bickhart D.M."/>
            <person name="Putnam N.H."/>
            <person name="Green R.E."/>
            <person name="Tuggle C.K."/>
            <person name="Liu H."/>
            <person name="Rohrer G.A."/>
            <person name="Warr A."/>
            <person name="Hall R."/>
            <person name="Kim K."/>
            <person name="Hume D.A."/>
            <person name="Talbot R."/>
            <person name="Chow W."/>
            <person name="Howe K."/>
            <person name="Schwartz A.S."/>
            <person name="Watson M."/>
            <person name="Archibald A.L."/>
            <person name="Phillippy A.M."/>
            <person name="Smith T.P.L."/>
        </authorList>
    </citation>
    <scope>NUCLEOTIDE SEQUENCE [LARGE SCALE GENOMIC DNA]</scope>
</reference>
<evidence type="ECO:0000256" key="3">
    <source>
        <dbReference type="ARBA" id="ARBA00023242"/>
    </source>
</evidence>
<proteinExistence type="predicted"/>
<evidence type="ECO:0000313" key="7">
    <source>
        <dbReference type="Proteomes" id="UP000314985"/>
    </source>
</evidence>
<sequence length="395" mass="44559">MFLESQELLRLFGVPYIEAPMEAEAQCAILDLSDQTSGTITDDSDIWLFGARHVYKNFFNKNKFVEYYQYVDFHSQLGLDRNKLINLAYLLGSDYTEGIPTVGCVTAMEILNEFPGHGLEPLLKFSEWWHEAQKNQKLRPNPYDTKVKKKLRKLQPVVDDSRGAFLWVLTACIFCQRYFGWNRTKTDESLFPVLKQLNAQQTQLRIDSFFRLAQQERQESKGIKSQRLNRAVTCMLRKEREEAASEMEAASVAMAQDSEFLDEAKGKTQKRGSVKRWQDSSSPKRKRLSVSKHERGGFLGEAYLSQSSDASSSEDAESFPFTERQKGPAAAQSGPSPPGFRSAVPPAPQRDAGAAASSSSDDDGEEAKPLLVTARSVFGKKRGKRRSARGRKKKT</sequence>
<dbReference type="SUPFAM" id="SSF88723">
    <property type="entry name" value="PIN domain-like"/>
    <property type="match status" value="1"/>
</dbReference>
<dbReference type="InterPro" id="IPR036279">
    <property type="entry name" value="5-3_exonuclease_C_sf"/>
</dbReference>
<dbReference type="SMART" id="SM00484">
    <property type="entry name" value="XPGI"/>
    <property type="match status" value="1"/>
</dbReference>
<name>A0A4X1U8M7_PIG</name>
<dbReference type="InterPro" id="IPR008918">
    <property type="entry name" value="HhH2"/>
</dbReference>
<evidence type="ECO:0000256" key="2">
    <source>
        <dbReference type="ARBA" id="ARBA00022759"/>
    </source>
</evidence>
<dbReference type="Gene3D" id="3.40.50.1010">
    <property type="entry name" value="5'-nuclease"/>
    <property type="match status" value="1"/>
</dbReference>
<feature type="region of interest" description="Disordered" evidence="4">
    <location>
        <begin position="260"/>
        <end position="395"/>
    </location>
</feature>
<dbReference type="PANTHER" id="PTHR16171:SF11">
    <property type="entry name" value="DNA EXCISION REPAIR PROTEIN ERCC-5"/>
    <property type="match status" value="1"/>
</dbReference>
<feature type="domain" description="XPG-I" evidence="5">
    <location>
        <begin position="10"/>
        <end position="79"/>
    </location>
</feature>
<dbReference type="CDD" id="cd09904">
    <property type="entry name" value="H3TH_XPG"/>
    <property type="match status" value="1"/>
</dbReference>
<dbReference type="FunFam" id="1.10.150.20:FF:000037">
    <property type="entry name" value="DNA repair protein complementing XP-G cells homolog"/>
    <property type="match status" value="1"/>
</dbReference>
<dbReference type="InterPro" id="IPR006086">
    <property type="entry name" value="XPG-I_dom"/>
</dbReference>